<accession>A0A0L0EZG5</accession>
<evidence type="ECO:0000313" key="1">
    <source>
        <dbReference type="EMBL" id="KNC69796.1"/>
    </source>
</evidence>
<dbReference type="GeneID" id="25918189"/>
<dbReference type="RefSeq" id="XP_014143698.1">
    <property type="nucleotide sequence ID" value="XM_014288223.1"/>
</dbReference>
<name>A0A0L0EZG5_9EUKA</name>
<dbReference type="AlphaFoldDB" id="A0A0L0EZG5"/>
<dbReference type="Proteomes" id="UP000054560">
    <property type="component" value="Unassembled WGS sequence"/>
</dbReference>
<proteinExistence type="predicted"/>
<protein>
    <submittedName>
        <fullName evidence="1">Uncharacterized protein</fullName>
    </submittedName>
</protein>
<feature type="non-terminal residue" evidence="1">
    <location>
        <position position="1"/>
    </location>
</feature>
<gene>
    <name evidence="1" type="ORF">SARC_17685</name>
</gene>
<keyword evidence="2" id="KW-1185">Reference proteome</keyword>
<reference evidence="1 2" key="1">
    <citation type="submission" date="2011-02" db="EMBL/GenBank/DDBJ databases">
        <title>The Genome Sequence of Sphaeroforma arctica JP610.</title>
        <authorList>
            <consortium name="The Broad Institute Genome Sequencing Platform"/>
            <person name="Russ C."/>
            <person name="Cuomo C."/>
            <person name="Young S.K."/>
            <person name="Zeng Q."/>
            <person name="Gargeya S."/>
            <person name="Alvarado L."/>
            <person name="Berlin A."/>
            <person name="Chapman S.B."/>
            <person name="Chen Z."/>
            <person name="Freedman E."/>
            <person name="Gellesch M."/>
            <person name="Goldberg J."/>
            <person name="Griggs A."/>
            <person name="Gujja S."/>
            <person name="Heilman E."/>
            <person name="Heiman D."/>
            <person name="Howarth C."/>
            <person name="Mehta T."/>
            <person name="Neiman D."/>
            <person name="Pearson M."/>
            <person name="Roberts A."/>
            <person name="Saif S."/>
            <person name="Shea T."/>
            <person name="Shenoy N."/>
            <person name="Sisk P."/>
            <person name="Stolte C."/>
            <person name="Sykes S."/>
            <person name="White J."/>
            <person name="Yandava C."/>
            <person name="Burger G."/>
            <person name="Gray M.W."/>
            <person name="Holland P.W.H."/>
            <person name="King N."/>
            <person name="Lang F.B.F."/>
            <person name="Roger A.J."/>
            <person name="Ruiz-Trillo I."/>
            <person name="Haas B."/>
            <person name="Nusbaum C."/>
            <person name="Birren B."/>
        </authorList>
    </citation>
    <scope>NUCLEOTIDE SEQUENCE [LARGE SCALE GENOMIC DNA]</scope>
    <source>
        <strain evidence="1 2">JP610</strain>
    </source>
</reference>
<sequence>PLIRSWDTLVGFKLTLSVTQGRLSFFDYDKDFVSLGQSEIHGTLIIAEAEPATEQGYVARDRDLYDGLGVLQGRKKLSILK</sequence>
<dbReference type="EMBL" id="KQ253281">
    <property type="protein sequence ID" value="KNC69796.1"/>
    <property type="molecule type" value="Genomic_DNA"/>
</dbReference>
<organism evidence="1 2">
    <name type="scientific">Sphaeroforma arctica JP610</name>
    <dbReference type="NCBI Taxonomy" id="667725"/>
    <lineage>
        <taxon>Eukaryota</taxon>
        <taxon>Ichthyosporea</taxon>
        <taxon>Ichthyophonida</taxon>
        <taxon>Sphaeroforma</taxon>
    </lineage>
</organism>
<feature type="non-terminal residue" evidence="1">
    <location>
        <position position="81"/>
    </location>
</feature>
<evidence type="ECO:0000313" key="2">
    <source>
        <dbReference type="Proteomes" id="UP000054560"/>
    </source>
</evidence>